<feature type="region of interest" description="Disordered" evidence="1">
    <location>
        <begin position="1"/>
        <end position="47"/>
    </location>
</feature>
<evidence type="ECO:0000313" key="3">
    <source>
        <dbReference type="Proteomes" id="UP000186235"/>
    </source>
</evidence>
<dbReference type="EMBL" id="FTMI01000001">
    <property type="protein sequence ID" value="SIP94590.1"/>
    <property type="molecule type" value="Genomic_DNA"/>
</dbReference>
<dbReference type="RefSeq" id="WP_076403820.1">
    <property type="nucleotide sequence ID" value="NZ_FTMI01000001.1"/>
</dbReference>
<sequence length="103" mass="10799">MCQHHDDTHPGHDDHPHDGGHHGAHDAAHHHAPATAAGVAPATSEAADDDLAECPVMRGSMVAKAHAEAAGLVRDHEGVRYWLCCSSCGPLFDADPARYARAA</sequence>
<feature type="compositionally biased region" description="Basic and acidic residues" evidence="1">
    <location>
        <begin position="1"/>
        <end position="29"/>
    </location>
</feature>
<evidence type="ECO:0008006" key="4">
    <source>
        <dbReference type="Google" id="ProtNLM"/>
    </source>
</evidence>
<gene>
    <name evidence="2" type="ORF">SAMN05518682_0671</name>
</gene>
<evidence type="ECO:0000256" key="1">
    <source>
        <dbReference type="SAM" id="MobiDB-lite"/>
    </source>
</evidence>
<keyword evidence="3" id="KW-1185">Reference proteome</keyword>
<dbReference type="InterPro" id="IPR012348">
    <property type="entry name" value="RNR-like"/>
</dbReference>
<dbReference type="AlphaFoldDB" id="A0A1N6NRA6"/>
<feature type="compositionally biased region" description="Low complexity" evidence="1">
    <location>
        <begin position="33"/>
        <end position="43"/>
    </location>
</feature>
<dbReference type="Proteomes" id="UP000186235">
    <property type="component" value="Unassembled WGS sequence"/>
</dbReference>
<protein>
    <recommendedName>
        <fullName evidence="4">YHS domain-containing protein</fullName>
    </recommendedName>
</protein>
<dbReference type="Gene3D" id="1.10.620.20">
    <property type="entry name" value="Ribonucleotide Reductase, subunit A"/>
    <property type="match status" value="1"/>
</dbReference>
<organism evidence="2 3">
    <name type="scientific">Cellulosimicrobium aquatile</name>
    <dbReference type="NCBI Taxonomy" id="1612203"/>
    <lineage>
        <taxon>Bacteria</taxon>
        <taxon>Bacillati</taxon>
        <taxon>Actinomycetota</taxon>
        <taxon>Actinomycetes</taxon>
        <taxon>Micrococcales</taxon>
        <taxon>Promicromonosporaceae</taxon>
        <taxon>Cellulosimicrobium</taxon>
    </lineage>
</organism>
<reference evidence="3" key="1">
    <citation type="submission" date="2017-01" db="EMBL/GenBank/DDBJ databases">
        <authorList>
            <person name="Varghese N."/>
            <person name="Submissions S."/>
        </authorList>
    </citation>
    <scope>NUCLEOTIDE SEQUENCE [LARGE SCALE GENOMIC DNA]</scope>
    <source>
        <strain evidence="3">3bp</strain>
    </source>
</reference>
<proteinExistence type="predicted"/>
<name>A0A1N6NRA6_9MICO</name>
<accession>A0A1N6NRA6</accession>
<dbReference type="GO" id="GO:0016491">
    <property type="term" value="F:oxidoreductase activity"/>
    <property type="evidence" value="ECO:0007669"/>
    <property type="project" value="InterPro"/>
</dbReference>
<evidence type="ECO:0000313" key="2">
    <source>
        <dbReference type="EMBL" id="SIP94590.1"/>
    </source>
</evidence>